<protein>
    <submittedName>
        <fullName evidence="10">Serine/threonine-protein phosphatase 6 regulatory ankyrin repeat subunit B</fullName>
    </submittedName>
</protein>
<dbReference type="PANTHER" id="PTHR24180:SF45">
    <property type="entry name" value="POLY [ADP-RIBOSE] POLYMERASE TANKYRASE"/>
    <property type="match status" value="1"/>
</dbReference>
<reference evidence="10 11" key="1">
    <citation type="submission" date="2013-11" db="EMBL/GenBank/DDBJ databases">
        <title>Genome sequencing of Stegodyphus mimosarum.</title>
        <authorList>
            <person name="Bechsgaard J."/>
        </authorList>
    </citation>
    <scope>NUCLEOTIDE SEQUENCE [LARGE SCALE GENOMIC DNA]</scope>
</reference>
<evidence type="ECO:0000256" key="8">
    <source>
        <dbReference type="ARBA" id="ARBA00023298"/>
    </source>
</evidence>
<comment type="subcellular location">
    <subcellularLocation>
        <location evidence="1">Target cell membrane</location>
    </subcellularLocation>
</comment>
<keyword evidence="2" id="KW-0268">Exocytosis</keyword>
<evidence type="ECO:0000256" key="9">
    <source>
        <dbReference type="PROSITE-ProRule" id="PRU00023"/>
    </source>
</evidence>
<dbReference type="Pfam" id="PF00023">
    <property type="entry name" value="Ank"/>
    <property type="match status" value="1"/>
</dbReference>
<dbReference type="Gene3D" id="1.25.40.20">
    <property type="entry name" value="Ankyrin repeat-containing domain"/>
    <property type="match status" value="2"/>
</dbReference>
<dbReference type="Proteomes" id="UP000054359">
    <property type="component" value="Unassembled WGS sequence"/>
</dbReference>
<evidence type="ECO:0000256" key="4">
    <source>
        <dbReference type="ARBA" id="ARBA00022699"/>
    </source>
</evidence>
<accession>A0A087TXP1</accession>
<organism evidence="10 11">
    <name type="scientific">Stegodyphus mimosarum</name>
    <name type="common">African social velvet spider</name>
    <dbReference type="NCBI Taxonomy" id="407821"/>
    <lineage>
        <taxon>Eukaryota</taxon>
        <taxon>Metazoa</taxon>
        <taxon>Ecdysozoa</taxon>
        <taxon>Arthropoda</taxon>
        <taxon>Chelicerata</taxon>
        <taxon>Arachnida</taxon>
        <taxon>Araneae</taxon>
        <taxon>Araneomorphae</taxon>
        <taxon>Entelegynae</taxon>
        <taxon>Eresoidea</taxon>
        <taxon>Eresidae</taxon>
        <taxon>Stegodyphus</taxon>
    </lineage>
</organism>
<name>A0A087TXP1_STEMI</name>
<evidence type="ECO:0000256" key="2">
    <source>
        <dbReference type="ARBA" id="ARBA00022483"/>
    </source>
</evidence>
<gene>
    <name evidence="10" type="ORF">X975_17044</name>
</gene>
<dbReference type="GO" id="GO:0044218">
    <property type="term" value="C:other organism cell membrane"/>
    <property type="evidence" value="ECO:0007669"/>
    <property type="project" value="UniProtKB-KW"/>
</dbReference>
<feature type="non-terminal residue" evidence="10">
    <location>
        <position position="180"/>
    </location>
</feature>
<dbReference type="InterPro" id="IPR051637">
    <property type="entry name" value="Ank_repeat_dom-contain_49"/>
</dbReference>
<sequence length="180" mass="19679">MIKLLTEESPAYVLEKTDDEKKTVLDVACSHSCPEVVEYLLSQGSSVHVNNFRGGPVLSAVMNIPDYAVPIASMVLDAGANINLCDYMGRTALMFVIRLSALKVIKSGSQKYSYSDLFMLLIERGCDVNASYDFGKTALHLAVLAKQEILVRKLLISGADIDRRDAYGLTPLFYACESGS</sequence>
<keyword evidence="8" id="KW-1053">Target membrane</keyword>
<keyword evidence="3" id="KW-1052">Target cell membrane</keyword>
<keyword evidence="6" id="KW-0638">Presynaptic neurotoxin</keyword>
<keyword evidence="6" id="KW-0800">Toxin</keyword>
<evidence type="ECO:0000256" key="7">
    <source>
        <dbReference type="ARBA" id="ARBA00023043"/>
    </source>
</evidence>
<keyword evidence="5" id="KW-0677">Repeat</keyword>
<dbReference type="Pfam" id="PF12796">
    <property type="entry name" value="Ank_2"/>
    <property type="match status" value="1"/>
</dbReference>
<dbReference type="SUPFAM" id="SSF48403">
    <property type="entry name" value="Ankyrin repeat"/>
    <property type="match status" value="1"/>
</dbReference>
<keyword evidence="7 9" id="KW-0040">ANK repeat</keyword>
<evidence type="ECO:0000256" key="1">
    <source>
        <dbReference type="ARBA" id="ARBA00004175"/>
    </source>
</evidence>
<keyword evidence="4" id="KW-0528">Neurotoxin</keyword>
<keyword evidence="8" id="KW-0472">Membrane</keyword>
<dbReference type="InterPro" id="IPR002110">
    <property type="entry name" value="Ankyrin_rpt"/>
</dbReference>
<dbReference type="GO" id="GO:0044231">
    <property type="term" value="C:host cell presynaptic membrane"/>
    <property type="evidence" value="ECO:0007669"/>
    <property type="project" value="UniProtKB-KW"/>
</dbReference>
<dbReference type="InterPro" id="IPR036770">
    <property type="entry name" value="Ankyrin_rpt-contain_sf"/>
</dbReference>
<keyword evidence="11" id="KW-1185">Reference proteome</keyword>
<dbReference type="GO" id="GO:0006887">
    <property type="term" value="P:exocytosis"/>
    <property type="evidence" value="ECO:0007669"/>
    <property type="project" value="UniProtKB-KW"/>
</dbReference>
<proteinExistence type="predicted"/>
<evidence type="ECO:0000313" key="11">
    <source>
        <dbReference type="Proteomes" id="UP000054359"/>
    </source>
</evidence>
<evidence type="ECO:0000256" key="5">
    <source>
        <dbReference type="ARBA" id="ARBA00022737"/>
    </source>
</evidence>
<feature type="repeat" description="ANK" evidence="9">
    <location>
        <begin position="134"/>
        <end position="166"/>
    </location>
</feature>
<dbReference type="PANTHER" id="PTHR24180">
    <property type="entry name" value="CYCLIN-DEPENDENT KINASE INHIBITOR 2C-RELATED"/>
    <property type="match status" value="1"/>
</dbReference>
<dbReference type="PROSITE" id="PS50088">
    <property type="entry name" value="ANK_REPEAT"/>
    <property type="match status" value="1"/>
</dbReference>
<dbReference type="AlphaFoldDB" id="A0A087TXP1"/>
<evidence type="ECO:0000256" key="3">
    <source>
        <dbReference type="ARBA" id="ARBA00022537"/>
    </source>
</evidence>
<evidence type="ECO:0000313" key="10">
    <source>
        <dbReference type="EMBL" id="KFM69880.1"/>
    </source>
</evidence>
<dbReference type="STRING" id="407821.A0A087TXP1"/>
<dbReference type="SMART" id="SM00248">
    <property type="entry name" value="ANK"/>
    <property type="match status" value="3"/>
</dbReference>
<evidence type="ECO:0000256" key="6">
    <source>
        <dbReference type="ARBA" id="ARBA00023028"/>
    </source>
</evidence>
<dbReference type="OrthoDB" id="6434844at2759"/>
<dbReference type="PROSITE" id="PS50297">
    <property type="entry name" value="ANK_REP_REGION"/>
    <property type="match status" value="1"/>
</dbReference>
<dbReference type="EMBL" id="KK117229">
    <property type="protein sequence ID" value="KFM69880.1"/>
    <property type="molecule type" value="Genomic_DNA"/>
</dbReference>